<dbReference type="InterPro" id="IPR050188">
    <property type="entry name" value="RluA_PseudoU_synthase"/>
</dbReference>
<dbReference type="EMBL" id="CAJNDS010002831">
    <property type="protein sequence ID" value="CAE7612405.1"/>
    <property type="molecule type" value="Genomic_DNA"/>
</dbReference>
<evidence type="ECO:0000256" key="1">
    <source>
        <dbReference type="ARBA" id="ARBA00010876"/>
    </source>
</evidence>
<keyword evidence="4" id="KW-1185">Reference proteome</keyword>
<dbReference type="Proteomes" id="UP000604046">
    <property type="component" value="Unassembled WGS sequence"/>
</dbReference>
<sequence length="529" mass="57776">MVVELVGGALQCVREAAAPSLPAANAAIRSLGASWARVLAHLERMQVQRQEPDQHSQNQLLAAAQSAGAWRFALALLKGPEQDPFAEARRAAKLYQLGGPVPMSEVAAMEGRSLPELAAVLWSLAAVASDEALLLQVQKEICSRILGGQVRTLETPSLGNVAWALATKPPRDRRLNEVMAQILRELLGRSTTLPRQAPPSAFVVMAEAVLATLWAGHVLELGIGGGAQVGEVLRSLGRALDAGSCTRNILPSLPTVTEEAPSSLPRNVWSFRDGMVLLKPDGWQIYDKVEVASDPGGPRLRGNFSAFWGSQWPRRRHPLPADLSCNCGFLHRLDVPSSGLILAASSYQMYYELRRQLAVGSLHREYAVLSHGWVPGRTEIGAPVRWSSASVARQELTKVTKGGWPAKTYLLARAHLAAEGLALTLLDVRIQTGRRHQIRTHLAHVGFPSLADGKYSADGTYQIDAQWCPRNFLHRYQLRFSVPQACKDVPVSFLEPLPLDLRRALSATAILKLFGAAEDWLRLLQAWKP</sequence>
<evidence type="ECO:0000313" key="3">
    <source>
        <dbReference type="EMBL" id="CAE7612405.1"/>
    </source>
</evidence>
<protein>
    <submittedName>
        <fullName evidence="3">YlyB protein</fullName>
    </submittedName>
</protein>
<dbReference type="GO" id="GO:0003723">
    <property type="term" value="F:RNA binding"/>
    <property type="evidence" value="ECO:0007669"/>
    <property type="project" value="InterPro"/>
</dbReference>
<dbReference type="Pfam" id="PF00849">
    <property type="entry name" value="PseudoU_synth_2"/>
    <property type="match status" value="1"/>
</dbReference>
<gene>
    <name evidence="3" type="primary">ylyB</name>
    <name evidence="3" type="ORF">SNAT2548_LOCUS34822</name>
</gene>
<name>A0A812VB29_9DINO</name>
<comment type="similarity">
    <text evidence="1">Belongs to the pseudouridine synthase RluA family.</text>
</comment>
<dbReference type="SUPFAM" id="SSF55120">
    <property type="entry name" value="Pseudouridine synthase"/>
    <property type="match status" value="1"/>
</dbReference>
<dbReference type="GO" id="GO:0000455">
    <property type="term" value="P:enzyme-directed rRNA pseudouridine synthesis"/>
    <property type="evidence" value="ECO:0007669"/>
    <property type="project" value="TreeGrafter"/>
</dbReference>
<evidence type="ECO:0000259" key="2">
    <source>
        <dbReference type="Pfam" id="PF00849"/>
    </source>
</evidence>
<dbReference type="AlphaFoldDB" id="A0A812VB29"/>
<dbReference type="PANTHER" id="PTHR21600">
    <property type="entry name" value="MITOCHONDRIAL RNA PSEUDOURIDINE SYNTHASE"/>
    <property type="match status" value="1"/>
</dbReference>
<comment type="caution">
    <text evidence="3">The sequence shown here is derived from an EMBL/GenBank/DDBJ whole genome shotgun (WGS) entry which is preliminary data.</text>
</comment>
<evidence type="ECO:0000313" key="4">
    <source>
        <dbReference type="Proteomes" id="UP000604046"/>
    </source>
</evidence>
<dbReference type="CDD" id="cd02869">
    <property type="entry name" value="PseudoU_synth_RluA_like"/>
    <property type="match status" value="1"/>
</dbReference>
<feature type="domain" description="Pseudouridine synthase RsuA/RluA-like" evidence="2">
    <location>
        <begin position="321"/>
        <end position="444"/>
    </location>
</feature>
<dbReference type="Gene3D" id="3.30.2350.10">
    <property type="entry name" value="Pseudouridine synthase"/>
    <property type="match status" value="1"/>
</dbReference>
<organism evidence="3 4">
    <name type="scientific">Symbiodinium natans</name>
    <dbReference type="NCBI Taxonomy" id="878477"/>
    <lineage>
        <taxon>Eukaryota</taxon>
        <taxon>Sar</taxon>
        <taxon>Alveolata</taxon>
        <taxon>Dinophyceae</taxon>
        <taxon>Suessiales</taxon>
        <taxon>Symbiodiniaceae</taxon>
        <taxon>Symbiodinium</taxon>
    </lineage>
</organism>
<dbReference type="OrthoDB" id="428753at2759"/>
<dbReference type="InterPro" id="IPR006145">
    <property type="entry name" value="PsdUridine_synth_RsuA/RluA"/>
</dbReference>
<dbReference type="InterPro" id="IPR020103">
    <property type="entry name" value="PsdUridine_synth_cat_dom_sf"/>
</dbReference>
<accession>A0A812VB29</accession>
<proteinExistence type="inferred from homology"/>
<dbReference type="GO" id="GO:0009982">
    <property type="term" value="F:pseudouridine synthase activity"/>
    <property type="evidence" value="ECO:0007669"/>
    <property type="project" value="InterPro"/>
</dbReference>
<dbReference type="PANTHER" id="PTHR21600:SF87">
    <property type="entry name" value="RNA PSEUDOURIDYLATE SYNTHASE DOMAIN-CONTAINING PROTEIN 1"/>
    <property type="match status" value="1"/>
</dbReference>
<reference evidence="3" key="1">
    <citation type="submission" date="2021-02" db="EMBL/GenBank/DDBJ databases">
        <authorList>
            <person name="Dougan E. K."/>
            <person name="Rhodes N."/>
            <person name="Thang M."/>
            <person name="Chan C."/>
        </authorList>
    </citation>
    <scope>NUCLEOTIDE SEQUENCE</scope>
</reference>